<dbReference type="AlphaFoldDB" id="A0AAF0TXW2"/>
<dbReference type="EMBL" id="CP133618">
    <property type="protein sequence ID" value="WMV36741.1"/>
    <property type="molecule type" value="Genomic_DNA"/>
</dbReference>
<organism evidence="1 2">
    <name type="scientific">Solanum verrucosum</name>
    <dbReference type="NCBI Taxonomy" id="315347"/>
    <lineage>
        <taxon>Eukaryota</taxon>
        <taxon>Viridiplantae</taxon>
        <taxon>Streptophyta</taxon>
        <taxon>Embryophyta</taxon>
        <taxon>Tracheophyta</taxon>
        <taxon>Spermatophyta</taxon>
        <taxon>Magnoliopsida</taxon>
        <taxon>eudicotyledons</taxon>
        <taxon>Gunneridae</taxon>
        <taxon>Pentapetalae</taxon>
        <taxon>asterids</taxon>
        <taxon>lamiids</taxon>
        <taxon>Solanales</taxon>
        <taxon>Solanaceae</taxon>
        <taxon>Solanoideae</taxon>
        <taxon>Solaneae</taxon>
        <taxon>Solanum</taxon>
    </lineage>
</organism>
<dbReference type="Proteomes" id="UP001234989">
    <property type="component" value="Chromosome 7"/>
</dbReference>
<evidence type="ECO:0000313" key="2">
    <source>
        <dbReference type="Proteomes" id="UP001234989"/>
    </source>
</evidence>
<sequence length="19" mass="2168">MVDVLKIHQIPFTRSNGIV</sequence>
<protein>
    <submittedName>
        <fullName evidence="1">Uncharacterized protein</fullName>
    </submittedName>
</protein>
<name>A0AAF0TXW2_SOLVR</name>
<proteinExistence type="predicted"/>
<reference evidence="1" key="1">
    <citation type="submission" date="2023-08" db="EMBL/GenBank/DDBJ databases">
        <title>A de novo genome assembly of Solanum verrucosum Schlechtendal, a Mexican diploid species geographically isolated from the other diploid A-genome species in potato relatives.</title>
        <authorList>
            <person name="Hosaka K."/>
        </authorList>
    </citation>
    <scope>NUCLEOTIDE SEQUENCE</scope>
    <source>
        <tissue evidence="1">Young leaves</tissue>
    </source>
</reference>
<evidence type="ECO:0000313" key="1">
    <source>
        <dbReference type="EMBL" id="WMV36741.1"/>
    </source>
</evidence>
<keyword evidence="2" id="KW-1185">Reference proteome</keyword>
<gene>
    <name evidence="1" type="ORF">MTR67_030126</name>
</gene>
<accession>A0AAF0TXW2</accession>